<evidence type="ECO:0000313" key="2">
    <source>
        <dbReference type="EMBL" id="XDQ52608.1"/>
    </source>
</evidence>
<dbReference type="AlphaFoldDB" id="A0AB39RDJ4"/>
<gene>
    <name evidence="2" type="ORF">AB5J53_13565</name>
</gene>
<proteinExistence type="predicted"/>
<dbReference type="RefSeq" id="WP_369245884.1">
    <property type="nucleotide sequence ID" value="NZ_CP163443.1"/>
</dbReference>
<protein>
    <submittedName>
        <fullName evidence="2">Uncharacterized protein</fullName>
    </submittedName>
</protein>
<organism evidence="2">
    <name type="scientific">Streptomyces sp. R41</name>
    <dbReference type="NCBI Taxonomy" id="3238632"/>
    <lineage>
        <taxon>Bacteria</taxon>
        <taxon>Bacillati</taxon>
        <taxon>Actinomycetota</taxon>
        <taxon>Actinomycetes</taxon>
        <taxon>Kitasatosporales</taxon>
        <taxon>Streptomycetaceae</taxon>
        <taxon>Streptomyces</taxon>
    </lineage>
</organism>
<accession>A0AB39RDJ4</accession>
<dbReference type="InterPro" id="IPR006311">
    <property type="entry name" value="TAT_signal"/>
</dbReference>
<dbReference type="EMBL" id="CP163443">
    <property type="protein sequence ID" value="XDQ52608.1"/>
    <property type="molecule type" value="Genomic_DNA"/>
</dbReference>
<feature type="chain" id="PRO_5044226333" evidence="1">
    <location>
        <begin position="31"/>
        <end position="76"/>
    </location>
</feature>
<reference evidence="2" key="1">
    <citation type="submission" date="2024-07" db="EMBL/GenBank/DDBJ databases">
        <authorList>
            <person name="Yu S.T."/>
        </authorList>
    </citation>
    <scope>NUCLEOTIDE SEQUENCE</scope>
    <source>
        <strain evidence="2">R41</strain>
    </source>
</reference>
<evidence type="ECO:0000256" key="1">
    <source>
        <dbReference type="SAM" id="SignalP"/>
    </source>
</evidence>
<dbReference type="PROSITE" id="PS51318">
    <property type="entry name" value="TAT"/>
    <property type="match status" value="1"/>
</dbReference>
<name>A0AB39RDJ4_9ACTN</name>
<keyword evidence="1" id="KW-0732">Signal</keyword>
<feature type="signal peptide" evidence="1">
    <location>
        <begin position="1"/>
        <end position="30"/>
    </location>
</feature>
<sequence length="76" mass="7557">MTPMNRRGFVAAAAGAAAAAVSLNPQSAAAFGVPRTGTTDAGDFEAADRGFIAALEPGVVKNSAGTVVWDNDVPLP</sequence>